<evidence type="ECO:0000313" key="2">
    <source>
        <dbReference type="EMBL" id="CAB4883120.1"/>
    </source>
</evidence>
<dbReference type="HAMAP" id="MF_00469">
    <property type="entry name" value="TrhO"/>
    <property type="match status" value="1"/>
</dbReference>
<protein>
    <submittedName>
        <fullName evidence="2">Unannotated protein</fullName>
    </submittedName>
</protein>
<dbReference type="PANTHER" id="PTHR43268">
    <property type="entry name" value="THIOSULFATE SULFURTRANSFERASE/RHODANESE-LIKE DOMAIN-CONTAINING PROTEIN 2"/>
    <property type="match status" value="1"/>
</dbReference>
<feature type="domain" description="Rhodanese" evidence="1">
    <location>
        <begin position="143"/>
        <end position="238"/>
    </location>
</feature>
<dbReference type="Pfam" id="PF00581">
    <property type="entry name" value="Rhodanese"/>
    <property type="match status" value="1"/>
</dbReference>
<dbReference type="PROSITE" id="PS50206">
    <property type="entry name" value="RHODANESE_3"/>
    <property type="match status" value="1"/>
</dbReference>
<gene>
    <name evidence="2" type="ORF">UFOPK3482_00293</name>
</gene>
<dbReference type="InterPro" id="IPR040503">
    <property type="entry name" value="TRHO_N"/>
</dbReference>
<dbReference type="SUPFAM" id="SSF52821">
    <property type="entry name" value="Rhodanese/Cell cycle control phosphatase"/>
    <property type="match status" value="1"/>
</dbReference>
<evidence type="ECO:0000259" key="1">
    <source>
        <dbReference type="PROSITE" id="PS50206"/>
    </source>
</evidence>
<name>A0A6J7EPE6_9ZZZZ</name>
<dbReference type="CDD" id="cd01518">
    <property type="entry name" value="RHOD_YceA"/>
    <property type="match status" value="1"/>
</dbReference>
<dbReference type="NCBIfam" id="NF001134">
    <property type="entry name" value="PRK00142.1-2"/>
    <property type="match status" value="1"/>
</dbReference>
<accession>A0A6J7EPE6</accession>
<organism evidence="2">
    <name type="scientific">freshwater metagenome</name>
    <dbReference type="NCBI Taxonomy" id="449393"/>
    <lineage>
        <taxon>unclassified sequences</taxon>
        <taxon>metagenomes</taxon>
        <taxon>ecological metagenomes</taxon>
    </lineage>
</organism>
<dbReference type="EMBL" id="CAFBLZ010000014">
    <property type="protein sequence ID" value="CAB4883120.1"/>
    <property type="molecule type" value="Genomic_DNA"/>
</dbReference>
<dbReference type="Gene3D" id="3.30.70.100">
    <property type="match status" value="1"/>
</dbReference>
<dbReference type="InterPro" id="IPR022111">
    <property type="entry name" value="Rhodanese_C"/>
</dbReference>
<dbReference type="Pfam" id="PF12368">
    <property type="entry name" value="Rhodanese_C"/>
    <property type="match status" value="1"/>
</dbReference>
<dbReference type="SMART" id="SM00450">
    <property type="entry name" value="RHOD"/>
    <property type="match status" value="1"/>
</dbReference>
<dbReference type="InterPro" id="IPR020936">
    <property type="entry name" value="TrhO"/>
</dbReference>
<dbReference type="Pfam" id="PF17773">
    <property type="entry name" value="UPF0176_N"/>
    <property type="match status" value="1"/>
</dbReference>
<sequence>MIRYRIALVNKHAPSIPKVILYYCFTPLEDPQAIQLWQKQLCESLGLKGRIIISKHGFNGTVGGDMAAVKKYVKMTRQYPGFKKTVFKWSDGTGADFPRLQVRVRKELVGFGNPDVIKVDETGVVNGGKHLRPAQVDALVKERGDDVIFFDGRNAYEAKIGKFKNAVVPDVQTSHDFIEEIKSGKYDDIKDKPIVTYCTGGIRCEILSAIMVDNGFKEVYQIDGGIVKYGEKFGDDSLWEGSLYIFDDRMIHDFSDKTKVIGECVKCDAPTKQFRNCNSESCHQLILLCNSCAELPSNLTCNHTVNRKRRDREFVG</sequence>
<dbReference type="AlphaFoldDB" id="A0A6J7EPE6"/>
<dbReference type="InterPro" id="IPR036873">
    <property type="entry name" value="Rhodanese-like_dom_sf"/>
</dbReference>
<proteinExistence type="inferred from homology"/>
<dbReference type="Gene3D" id="3.40.250.10">
    <property type="entry name" value="Rhodanese-like domain"/>
    <property type="match status" value="1"/>
</dbReference>
<dbReference type="InterPro" id="IPR001763">
    <property type="entry name" value="Rhodanese-like_dom"/>
</dbReference>
<dbReference type="PANTHER" id="PTHR43268:SF6">
    <property type="entry name" value="THIOSULFATE SULFURTRANSFERASE_RHODANESE-LIKE DOMAIN-CONTAINING PROTEIN 2"/>
    <property type="match status" value="1"/>
</dbReference>
<reference evidence="2" key="1">
    <citation type="submission" date="2020-05" db="EMBL/GenBank/DDBJ databases">
        <authorList>
            <person name="Chiriac C."/>
            <person name="Salcher M."/>
            <person name="Ghai R."/>
            <person name="Kavagutti S V."/>
        </authorList>
    </citation>
    <scope>NUCLEOTIDE SEQUENCE</scope>
</reference>